<proteinExistence type="predicted"/>
<evidence type="ECO:0000313" key="1">
    <source>
        <dbReference type="EMBL" id="MBX73343.1"/>
    </source>
</evidence>
<sequence length="24" mass="2636">MKSKSHNLDKKGIISHAMLVTSIP</sequence>
<protein>
    <submittedName>
        <fullName evidence="1">Uncharacterized protein</fullName>
    </submittedName>
</protein>
<reference evidence="1" key="1">
    <citation type="submission" date="2018-02" db="EMBL/GenBank/DDBJ databases">
        <title>Rhizophora mucronata_Transcriptome.</title>
        <authorList>
            <person name="Meera S.P."/>
            <person name="Sreeshan A."/>
            <person name="Augustine A."/>
        </authorList>
    </citation>
    <scope>NUCLEOTIDE SEQUENCE</scope>
    <source>
        <tissue evidence="1">Leaf</tissue>
    </source>
</reference>
<name>A0A2P2R265_RHIMU</name>
<organism evidence="1">
    <name type="scientific">Rhizophora mucronata</name>
    <name type="common">Asiatic mangrove</name>
    <dbReference type="NCBI Taxonomy" id="61149"/>
    <lineage>
        <taxon>Eukaryota</taxon>
        <taxon>Viridiplantae</taxon>
        <taxon>Streptophyta</taxon>
        <taxon>Embryophyta</taxon>
        <taxon>Tracheophyta</taxon>
        <taxon>Spermatophyta</taxon>
        <taxon>Magnoliopsida</taxon>
        <taxon>eudicotyledons</taxon>
        <taxon>Gunneridae</taxon>
        <taxon>Pentapetalae</taxon>
        <taxon>rosids</taxon>
        <taxon>fabids</taxon>
        <taxon>Malpighiales</taxon>
        <taxon>Rhizophoraceae</taxon>
        <taxon>Rhizophora</taxon>
    </lineage>
</organism>
<accession>A0A2P2R265</accession>
<dbReference type="AlphaFoldDB" id="A0A2P2R265"/>
<dbReference type="EMBL" id="GGEC01092859">
    <property type="protein sequence ID" value="MBX73343.1"/>
    <property type="molecule type" value="Transcribed_RNA"/>
</dbReference>